<dbReference type="HAMAP" id="MF_00484">
    <property type="entry name" value="Glycogen_synth"/>
    <property type="match status" value="1"/>
</dbReference>
<sequence>MKVLLAASEVAPIVKLGGLGDVMGSLPKALEKIGVNVDVVIPFYPSAKISNLKVYKSLEIEVPFEQSNVTVEVFKTKLPDSNVDVFLLRNPAYFSVGGKTAFANNISESKMFAFFDKAVVELLKSEFNTYDIVHCNDWHTGFVTHLLEDEMGESRPRTLLTIHNLSYQGVGPESLVRDLGVVPGDHQLVAWDLDDNKINFLLQGITSSDYVSTVSPSYASEILFKDVGGELSEILQSRKDRLTGILNGIDYTLFKRNYDVSNWKQEKPAVKKKLQKKLNLTQNEAAPLFSFISRLDPNQKGLDILFDCVSGIVELGGQFVLLGTGDPTWENKFLTLADNRAISISIDFDVDLANEIYEGADFILVPSKYEPCGLTQMIGMHYGTLPVVHGVGGLKDTVTEGKTGFVFNTYSVKELQRAINRACAVFKKNEKYDEMVSSALKADFSWKKSAAKYKELYERMLNGR</sequence>
<dbReference type="CDD" id="cd03791">
    <property type="entry name" value="GT5_Glycogen_synthase_DULL1-like"/>
    <property type="match status" value="1"/>
</dbReference>
<dbReference type="PANTHER" id="PTHR45825">
    <property type="entry name" value="GRANULE-BOUND STARCH SYNTHASE 1, CHLOROPLASTIC/AMYLOPLASTIC"/>
    <property type="match status" value="1"/>
</dbReference>
<keyword evidence="5 7" id="KW-0808">Transferase</keyword>
<dbReference type="GO" id="GO:0005978">
    <property type="term" value="P:glycogen biosynthetic process"/>
    <property type="evidence" value="ECO:0007669"/>
    <property type="project" value="UniProtKB-UniRule"/>
</dbReference>
<dbReference type="GO" id="GO:0004373">
    <property type="term" value="F:alpha-1,4-glucan glucosyltransferase (UDP-glucose donor) activity"/>
    <property type="evidence" value="ECO:0007669"/>
    <property type="project" value="InterPro"/>
</dbReference>
<evidence type="ECO:0000259" key="8">
    <source>
        <dbReference type="Pfam" id="PF00534"/>
    </source>
</evidence>
<dbReference type="EMBL" id="LCNE01000022">
    <property type="protein sequence ID" value="KKU48161.1"/>
    <property type="molecule type" value="Genomic_DNA"/>
</dbReference>
<dbReference type="Pfam" id="PF08323">
    <property type="entry name" value="Glyco_transf_5"/>
    <property type="match status" value="1"/>
</dbReference>
<evidence type="ECO:0000313" key="11">
    <source>
        <dbReference type="Proteomes" id="UP000033946"/>
    </source>
</evidence>
<dbReference type="PATRIC" id="fig|1619111.3.peg.348"/>
<comment type="similarity">
    <text evidence="3 7">Belongs to the glycosyltransferase 1 family. Bacterial/plant glycogen synthase subfamily.</text>
</comment>
<name>A0A0G1QT53_UNCKA</name>
<dbReference type="SUPFAM" id="SSF53756">
    <property type="entry name" value="UDP-Glycosyltransferase/glycogen phosphorylase"/>
    <property type="match status" value="1"/>
</dbReference>
<comment type="pathway">
    <text evidence="7">Glycan biosynthesis; glycogen biosynthesis.</text>
</comment>
<feature type="domain" description="Glycosyl transferase family 1" evidence="8">
    <location>
        <begin position="281"/>
        <end position="430"/>
    </location>
</feature>
<dbReference type="UniPathway" id="UPA00164"/>
<dbReference type="Proteomes" id="UP000033946">
    <property type="component" value="Unassembled WGS sequence"/>
</dbReference>
<dbReference type="PANTHER" id="PTHR45825:SF11">
    <property type="entry name" value="ALPHA AMYLASE DOMAIN-CONTAINING PROTEIN"/>
    <property type="match status" value="1"/>
</dbReference>
<comment type="catalytic activity">
    <reaction evidence="1 7">
        <text>[(1-&gt;4)-alpha-D-glucosyl](n) + ADP-alpha-D-glucose = [(1-&gt;4)-alpha-D-glucosyl](n+1) + ADP + H(+)</text>
        <dbReference type="Rhea" id="RHEA:18189"/>
        <dbReference type="Rhea" id="RHEA-COMP:9584"/>
        <dbReference type="Rhea" id="RHEA-COMP:9587"/>
        <dbReference type="ChEBI" id="CHEBI:15378"/>
        <dbReference type="ChEBI" id="CHEBI:15444"/>
        <dbReference type="ChEBI" id="CHEBI:57498"/>
        <dbReference type="ChEBI" id="CHEBI:456216"/>
        <dbReference type="EC" id="2.4.1.21"/>
    </reaction>
</comment>
<evidence type="ECO:0000256" key="7">
    <source>
        <dbReference type="HAMAP-Rule" id="MF_00484"/>
    </source>
</evidence>
<accession>A0A0G1QT53</accession>
<dbReference type="InterPro" id="IPR013534">
    <property type="entry name" value="Starch_synth_cat_dom"/>
</dbReference>
<comment type="function">
    <text evidence="2 7">Synthesizes alpha-1,4-glucan chains using ADP-glucose.</text>
</comment>
<feature type="binding site" evidence="7">
    <location>
        <position position="15"/>
    </location>
    <ligand>
        <name>ADP-alpha-D-glucose</name>
        <dbReference type="ChEBI" id="CHEBI:57498"/>
    </ligand>
</feature>
<dbReference type="EC" id="2.4.1.21" evidence="7"/>
<protein>
    <recommendedName>
        <fullName evidence="7">Glycogen synthase</fullName>
        <ecNumber evidence="7">2.4.1.21</ecNumber>
    </recommendedName>
    <alternativeName>
        <fullName evidence="7">Starch [bacterial glycogen] synthase</fullName>
    </alternativeName>
</protein>
<dbReference type="GO" id="GO:0009011">
    <property type="term" value="F:alpha-1,4-glucan glucosyltransferase (ADP-glucose donor) activity"/>
    <property type="evidence" value="ECO:0007669"/>
    <property type="project" value="UniProtKB-UniRule"/>
</dbReference>
<dbReference type="Gene3D" id="3.40.50.2000">
    <property type="entry name" value="Glycogen Phosphorylase B"/>
    <property type="match status" value="2"/>
</dbReference>
<reference evidence="10 11" key="1">
    <citation type="journal article" date="2015" name="Nature">
        <title>rRNA introns, odd ribosomes, and small enigmatic genomes across a large radiation of phyla.</title>
        <authorList>
            <person name="Brown C.T."/>
            <person name="Hug L.A."/>
            <person name="Thomas B.C."/>
            <person name="Sharon I."/>
            <person name="Castelle C.J."/>
            <person name="Singh A."/>
            <person name="Wilkins M.J."/>
            <person name="Williams K.H."/>
            <person name="Banfield J.F."/>
        </authorList>
    </citation>
    <scope>NUCLEOTIDE SEQUENCE [LARGE SCALE GENOMIC DNA]</scope>
</reference>
<gene>
    <name evidence="7" type="primary">glgA</name>
    <name evidence="10" type="ORF">UX69_C0022G0002</name>
</gene>
<evidence type="ECO:0000256" key="5">
    <source>
        <dbReference type="ARBA" id="ARBA00022679"/>
    </source>
</evidence>
<organism evidence="10 11">
    <name type="scientific">candidate division WWE3 bacterium GW2011_GWA2_46_9</name>
    <dbReference type="NCBI Taxonomy" id="1619111"/>
    <lineage>
        <taxon>Bacteria</taxon>
        <taxon>Katanobacteria</taxon>
    </lineage>
</organism>
<evidence type="ECO:0000256" key="4">
    <source>
        <dbReference type="ARBA" id="ARBA00022676"/>
    </source>
</evidence>
<evidence type="ECO:0000256" key="1">
    <source>
        <dbReference type="ARBA" id="ARBA00001478"/>
    </source>
</evidence>
<evidence type="ECO:0000259" key="9">
    <source>
        <dbReference type="Pfam" id="PF08323"/>
    </source>
</evidence>
<feature type="domain" description="Starch synthase catalytic" evidence="9">
    <location>
        <begin position="2"/>
        <end position="236"/>
    </location>
</feature>
<keyword evidence="4 7" id="KW-0328">Glycosyltransferase</keyword>
<dbReference type="NCBIfam" id="TIGR02095">
    <property type="entry name" value="glgA"/>
    <property type="match status" value="1"/>
</dbReference>
<comment type="caution">
    <text evidence="10">The sequence shown here is derived from an EMBL/GenBank/DDBJ whole genome shotgun (WGS) entry which is preliminary data.</text>
</comment>
<keyword evidence="6 7" id="KW-0320">Glycogen biosynthesis</keyword>
<dbReference type="InterPro" id="IPR001296">
    <property type="entry name" value="Glyco_trans_1"/>
</dbReference>
<evidence type="ECO:0000256" key="2">
    <source>
        <dbReference type="ARBA" id="ARBA00002764"/>
    </source>
</evidence>
<evidence type="ECO:0000256" key="6">
    <source>
        <dbReference type="ARBA" id="ARBA00023056"/>
    </source>
</evidence>
<dbReference type="AlphaFoldDB" id="A0A0G1QT53"/>
<dbReference type="InterPro" id="IPR011835">
    <property type="entry name" value="GS/SS"/>
</dbReference>
<evidence type="ECO:0000313" key="10">
    <source>
        <dbReference type="EMBL" id="KKU48161.1"/>
    </source>
</evidence>
<proteinExistence type="inferred from homology"/>
<dbReference type="Pfam" id="PF00534">
    <property type="entry name" value="Glycos_transf_1"/>
    <property type="match status" value="1"/>
</dbReference>
<evidence type="ECO:0000256" key="3">
    <source>
        <dbReference type="ARBA" id="ARBA00010281"/>
    </source>
</evidence>